<reference evidence="1" key="1">
    <citation type="submission" date="2020-08" db="EMBL/GenBank/DDBJ databases">
        <title>Multicomponent nature underlies the extraordinary mechanical properties of spider dragline silk.</title>
        <authorList>
            <person name="Kono N."/>
            <person name="Nakamura H."/>
            <person name="Mori M."/>
            <person name="Yoshida Y."/>
            <person name="Ohtoshi R."/>
            <person name="Malay A.D."/>
            <person name="Moran D.A.P."/>
            <person name="Tomita M."/>
            <person name="Numata K."/>
            <person name="Arakawa K."/>
        </authorList>
    </citation>
    <scope>NUCLEOTIDE SEQUENCE</scope>
</reference>
<dbReference type="EMBL" id="BMAW01038281">
    <property type="protein sequence ID" value="GFU51575.1"/>
    <property type="molecule type" value="Genomic_DNA"/>
</dbReference>
<dbReference type="AlphaFoldDB" id="A0A8X6R148"/>
<proteinExistence type="predicted"/>
<evidence type="ECO:0000313" key="1">
    <source>
        <dbReference type="EMBL" id="GFU51575.1"/>
    </source>
</evidence>
<name>A0A8X6R148_NEPPI</name>
<dbReference type="InterPro" id="IPR008551">
    <property type="entry name" value="TANGO2"/>
</dbReference>
<gene>
    <name evidence="1" type="primary">NCL1_14603</name>
    <name evidence="1" type="ORF">NPIL_275941</name>
</gene>
<protein>
    <submittedName>
        <fullName evidence="1">Transport and Golgi organization protein 2-like protein</fullName>
    </submittedName>
</protein>
<accession>A0A8X6R148</accession>
<organism evidence="1 2">
    <name type="scientific">Nephila pilipes</name>
    <name type="common">Giant wood spider</name>
    <name type="synonym">Nephila maculata</name>
    <dbReference type="NCBI Taxonomy" id="299642"/>
    <lineage>
        <taxon>Eukaryota</taxon>
        <taxon>Metazoa</taxon>
        <taxon>Ecdysozoa</taxon>
        <taxon>Arthropoda</taxon>
        <taxon>Chelicerata</taxon>
        <taxon>Arachnida</taxon>
        <taxon>Araneae</taxon>
        <taxon>Araneomorphae</taxon>
        <taxon>Entelegynae</taxon>
        <taxon>Araneoidea</taxon>
        <taxon>Nephilidae</taxon>
        <taxon>Nephila</taxon>
    </lineage>
</organism>
<feature type="non-terminal residue" evidence="1">
    <location>
        <position position="42"/>
    </location>
</feature>
<dbReference type="OrthoDB" id="191601at2759"/>
<keyword evidence="2" id="KW-1185">Reference proteome</keyword>
<evidence type="ECO:0000313" key="2">
    <source>
        <dbReference type="Proteomes" id="UP000887013"/>
    </source>
</evidence>
<dbReference type="Proteomes" id="UP000887013">
    <property type="component" value="Unassembled WGS sequence"/>
</dbReference>
<dbReference type="Pfam" id="PF05742">
    <property type="entry name" value="TANGO2"/>
    <property type="match status" value="1"/>
</dbReference>
<comment type="caution">
    <text evidence="1">The sequence shown here is derived from an EMBL/GenBank/DDBJ whole genome shotgun (WGS) entry which is preliminary data.</text>
</comment>
<sequence length="42" mass="4633">MDFEEGKQGGTWLAMNTHGQVATLLNLMRPLSDLDGTKKDRG</sequence>